<keyword evidence="5" id="KW-0812">Transmembrane</keyword>
<dbReference type="Gene3D" id="2.60.40.150">
    <property type="entry name" value="C2 domain"/>
    <property type="match status" value="1"/>
</dbReference>
<dbReference type="CDD" id="cd00030">
    <property type="entry name" value="C2"/>
    <property type="match status" value="1"/>
</dbReference>
<protein>
    <recommendedName>
        <fullName evidence="14">sn-1-specific diacylglycerol lipase</fullName>
        <ecNumber evidence="14">3.1.1.116</ecNumber>
    </recommendedName>
</protein>
<dbReference type="InterPro" id="IPR002921">
    <property type="entry name" value="Fungal_lipase-type"/>
</dbReference>
<dbReference type="Pfam" id="PF00168">
    <property type="entry name" value="C2"/>
    <property type="match status" value="1"/>
</dbReference>
<comment type="caution">
    <text evidence="17">The sequence shown here is derived from an EMBL/GenBank/DDBJ whole genome shotgun (WGS) entry which is preliminary data.</text>
</comment>
<comment type="cofactor">
    <cofactor evidence="1">
        <name>Ca(2+)</name>
        <dbReference type="ChEBI" id="CHEBI:29108"/>
    </cofactor>
</comment>
<sequence>MNDITQRRSSSARSIATLPPGKLRITIKNCFLNIPIKKPYITITLGDQYHKTSISEYPEGAWNEGFELKITYHNQLFDTIQLDLYDSNTFFIDKHIGRAEIRLRNLESMPDVFTSYYEVFEKKLSMGATSQVSRKMTSGVGAIQAEIAYHYRSSLKQHSNDGDHLSPAVEFSEMNWLIDQQQRALSSNSLDNIDVSAQQDSRAVDLEMIAEFNRDLKSQRDNEDIEFQKIEQNSRHHDTDEDYPDDSTEDEVEEELDEKQEDGSTAGKATRQPLTYSVSRASSTFKADASLTEKKDDQSGGFLETVSSFFGYSAPKTNHNQTEKNQLLTPDDDTLKSFPLLDTIGSWTMAKETNQVFRAIGKIIVAFGQGFELSNLQILSGFNVVEKFYNDLPRERTWDLVEDISEIEMASYMWRYAIASYGWKGLNFIGKGNGYISDAVRSQSDALSICEHLGIPKEDLLAYELRTGAAFRPSYYIARDRKLNAIVLSIRGTMSTFDTMTDLVCEYEPWKGGLVHKGMKVGNIRSSANWFFRNIAPKLIAYVNKHSTTSLYIVGHSLGASTAAILTIMLQDFIKEFRKGKDKNFSIYSFGYAPACGLSLNLANQYKDQIQSIVFADDFVSKLSYGSMMDVKELIIAGAEAAKDLGFGQLIWPTEVDSEAWKKAFEKIAECRKRCLESMSNPRLYVAGKVYQFWLDPTPNNESRIVVERTTPERVSTELIIRMSIVLDHLPTNFDVAFKRALESLKTAKREGKDEITDENNAVSLEDNKKKPSARDNIYESVAEIGLKGTTERKGGEGNVLGQSEAR</sequence>
<dbReference type="Proteomes" id="UP000093000">
    <property type="component" value="Unassembled WGS sequence"/>
</dbReference>
<dbReference type="Gene3D" id="3.40.50.1820">
    <property type="entry name" value="alpha/beta hydrolase"/>
    <property type="match status" value="1"/>
</dbReference>
<dbReference type="InterPro" id="IPR000008">
    <property type="entry name" value="C2_dom"/>
</dbReference>
<comment type="catalytic activity">
    <reaction evidence="13">
        <text>a 1,2-diacyl-sn-glycerol + H2O = a 2-acylglycerol + a fatty acid + H(+)</text>
        <dbReference type="Rhea" id="RHEA:33275"/>
        <dbReference type="ChEBI" id="CHEBI:15377"/>
        <dbReference type="ChEBI" id="CHEBI:15378"/>
        <dbReference type="ChEBI" id="CHEBI:17389"/>
        <dbReference type="ChEBI" id="CHEBI:17815"/>
        <dbReference type="ChEBI" id="CHEBI:28868"/>
        <dbReference type="EC" id="3.1.1.116"/>
    </reaction>
    <physiologicalReaction direction="left-to-right" evidence="13">
        <dbReference type="Rhea" id="RHEA:33276"/>
    </physiologicalReaction>
</comment>
<evidence type="ECO:0000259" key="16">
    <source>
        <dbReference type="PROSITE" id="PS50004"/>
    </source>
</evidence>
<dbReference type="InterPro" id="IPR052214">
    <property type="entry name" value="DAG_Lipase-Related"/>
</dbReference>
<feature type="domain" description="C2" evidence="16">
    <location>
        <begin position="3"/>
        <end position="116"/>
    </location>
</feature>
<evidence type="ECO:0000256" key="4">
    <source>
        <dbReference type="ARBA" id="ARBA00022553"/>
    </source>
</evidence>
<dbReference type="SUPFAM" id="SSF49562">
    <property type="entry name" value="C2 domain (Calcium/lipid-binding domain, CaLB)"/>
    <property type="match status" value="1"/>
</dbReference>
<dbReference type="PROSITE" id="PS50004">
    <property type="entry name" value="C2"/>
    <property type="match status" value="1"/>
</dbReference>
<feature type="region of interest" description="Disordered" evidence="15">
    <location>
        <begin position="228"/>
        <end position="275"/>
    </location>
</feature>
<evidence type="ECO:0000256" key="5">
    <source>
        <dbReference type="ARBA" id="ARBA00022692"/>
    </source>
</evidence>
<dbReference type="SUPFAM" id="SSF53474">
    <property type="entry name" value="alpha/beta-Hydrolases"/>
    <property type="match status" value="1"/>
</dbReference>
<organism evidence="17 18">
    <name type="scientific">Choanephora cucurbitarum</name>
    <dbReference type="NCBI Taxonomy" id="101091"/>
    <lineage>
        <taxon>Eukaryota</taxon>
        <taxon>Fungi</taxon>
        <taxon>Fungi incertae sedis</taxon>
        <taxon>Mucoromycota</taxon>
        <taxon>Mucoromycotina</taxon>
        <taxon>Mucoromycetes</taxon>
        <taxon>Mucorales</taxon>
        <taxon>Mucorineae</taxon>
        <taxon>Choanephoraceae</taxon>
        <taxon>Choanephoroideae</taxon>
        <taxon>Choanephora</taxon>
    </lineage>
</organism>
<keyword evidence="7" id="KW-0378">Hydrolase</keyword>
<comment type="subcellular location">
    <subcellularLocation>
        <location evidence="2">Cell membrane</location>
        <topology evidence="2">Multi-pass membrane protein</topology>
    </subcellularLocation>
</comment>
<keyword evidence="18" id="KW-1185">Reference proteome</keyword>
<evidence type="ECO:0000256" key="3">
    <source>
        <dbReference type="ARBA" id="ARBA00022475"/>
    </source>
</evidence>
<keyword evidence="11" id="KW-0443">Lipid metabolism</keyword>
<keyword evidence="4" id="KW-0597">Phosphoprotein</keyword>
<dbReference type="PANTHER" id="PTHR45792:SF8">
    <property type="entry name" value="DIACYLGLYCEROL LIPASE-ALPHA"/>
    <property type="match status" value="1"/>
</dbReference>
<keyword evidence="10" id="KW-1133">Transmembrane helix</keyword>
<evidence type="ECO:0000256" key="8">
    <source>
        <dbReference type="ARBA" id="ARBA00022837"/>
    </source>
</evidence>
<feature type="region of interest" description="Disordered" evidence="15">
    <location>
        <begin position="749"/>
        <end position="807"/>
    </location>
</feature>
<evidence type="ECO:0000256" key="15">
    <source>
        <dbReference type="SAM" id="MobiDB-lite"/>
    </source>
</evidence>
<dbReference type="GO" id="GO:0016298">
    <property type="term" value="F:lipase activity"/>
    <property type="evidence" value="ECO:0007669"/>
    <property type="project" value="TreeGrafter"/>
</dbReference>
<accession>A0A1C7N2M6</accession>
<evidence type="ECO:0000256" key="6">
    <source>
        <dbReference type="ARBA" id="ARBA00022723"/>
    </source>
</evidence>
<dbReference type="GO" id="GO:0046340">
    <property type="term" value="P:diacylglycerol catabolic process"/>
    <property type="evidence" value="ECO:0007669"/>
    <property type="project" value="TreeGrafter"/>
</dbReference>
<evidence type="ECO:0000256" key="2">
    <source>
        <dbReference type="ARBA" id="ARBA00004651"/>
    </source>
</evidence>
<evidence type="ECO:0000256" key="10">
    <source>
        <dbReference type="ARBA" id="ARBA00022989"/>
    </source>
</evidence>
<evidence type="ECO:0000256" key="14">
    <source>
        <dbReference type="ARBA" id="ARBA00026104"/>
    </source>
</evidence>
<dbReference type="AlphaFoldDB" id="A0A1C7N2M6"/>
<dbReference type="GO" id="GO:0019369">
    <property type="term" value="P:arachidonate metabolic process"/>
    <property type="evidence" value="ECO:0007669"/>
    <property type="project" value="TreeGrafter"/>
</dbReference>
<keyword evidence="6" id="KW-0479">Metal-binding</keyword>
<dbReference type="GO" id="GO:0005886">
    <property type="term" value="C:plasma membrane"/>
    <property type="evidence" value="ECO:0007669"/>
    <property type="project" value="UniProtKB-SubCell"/>
</dbReference>
<keyword evidence="9" id="KW-0442">Lipid degradation</keyword>
<keyword evidence="8" id="KW-0106">Calcium</keyword>
<feature type="compositionally biased region" description="Basic and acidic residues" evidence="15">
    <location>
        <begin position="766"/>
        <end position="778"/>
    </location>
</feature>
<evidence type="ECO:0000256" key="12">
    <source>
        <dbReference type="ARBA" id="ARBA00023136"/>
    </source>
</evidence>
<dbReference type="Pfam" id="PF01764">
    <property type="entry name" value="Lipase_3"/>
    <property type="match status" value="1"/>
</dbReference>
<dbReference type="CDD" id="cd00519">
    <property type="entry name" value="Lipase_3"/>
    <property type="match status" value="1"/>
</dbReference>
<evidence type="ECO:0000313" key="18">
    <source>
        <dbReference type="Proteomes" id="UP000093000"/>
    </source>
</evidence>
<proteinExistence type="predicted"/>
<dbReference type="OrthoDB" id="438440at2759"/>
<dbReference type="EMBL" id="LUGH01000692">
    <property type="protein sequence ID" value="OBZ83271.1"/>
    <property type="molecule type" value="Genomic_DNA"/>
</dbReference>
<dbReference type="EC" id="3.1.1.116" evidence="14"/>
<reference evidence="17 18" key="1">
    <citation type="submission" date="2016-03" db="EMBL/GenBank/DDBJ databases">
        <title>Choanephora cucurbitarum.</title>
        <authorList>
            <person name="Min B."/>
            <person name="Park H."/>
            <person name="Park J.-H."/>
            <person name="Shin H.-D."/>
            <person name="Choi I.-G."/>
        </authorList>
    </citation>
    <scope>NUCLEOTIDE SEQUENCE [LARGE SCALE GENOMIC DNA]</scope>
    <source>
        <strain evidence="17 18">KUS-F28377</strain>
    </source>
</reference>
<evidence type="ECO:0000313" key="17">
    <source>
        <dbReference type="EMBL" id="OBZ83271.1"/>
    </source>
</evidence>
<evidence type="ECO:0000256" key="1">
    <source>
        <dbReference type="ARBA" id="ARBA00001913"/>
    </source>
</evidence>
<dbReference type="InterPro" id="IPR029058">
    <property type="entry name" value="AB_hydrolase_fold"/>
</dbReference>
<dbReference type="InterPro" id="IPR035892">
    <property type="entry name" value="C2_domain_sf"/>
</dbReference>
<evidence type="ECO:0000256" key="11">
    <source>
        <dbReference type="ARBA" id="ARBA00023098"/>
    </source>
</evidence>
<name>A0A1C7N2M6_9FUNG</name>
<gene>
    <name evidence="17" type="primary">Dagla_0</name>
    <name evidence="17" type="ORF">A0J61_08679</name>
</gene>
<dbReference type="InParanoid" id="A0A1C7N2M6"/>
<evidence type="ECO:0000256" key="13">
    <source>
        <dbReference type="ARBA" id="ARBA00024531"/>
    </source>
</evidence>
<evidence type="ECO:0000256" key="9">
    <source>
        <dbReference type="ARBA" id="ARBA00022963"/>
    </source>
</evidence>
<feature type="compositionally biased region" description="Acidic residues" evidence="15">
    <location>
        <begin position="240"/>
        <end position="260"/>
    </location>
</feature>
<dbReference type="PANTHER" id="PTHR45792">
    <property type="entry name" value="DIACYLGLYCEROL LIPASE HOMOLOG-RELATED"/>
    <property type="match status" value="1"/>
</dbReference>
<evidence type="ECO:0000256" key="7">
    <source>
        <dbReference type="ARBA" id="ARBA00022801"/>
    </source>
</evidence>
<feature type="compositionally biased region" description="Basic and acidic residues" evidence="15">
    <location>
        <begin position="228"/>
        <end position="239"/>
    </location>
</feature>
<keyword evidence="12" id="KW-0472">Membrane</keyword>
<dbReference type="GO" id="GO:0046872">
    <property type="term" value="F:metal ion binding"/>
    <property type="evidence" value="ECO:0007669"/>
    <property type="project" value="UniProtKB-KW"/>
</dbReference>
<keyword evidence="3" id="KW-1003">Cell membrane</keyword>